<gene>
    <name evidence="1" type="ORF">GCM10010912_09960</name>
</gene>
<accession>A0A917C214</accession>
<proteinExistence type="predicted"/>
<keyword evidence="2" id="KW-1185">Reference proteome</keyword>
<reference evidence="1" key="2">
    <citation type="submission" date="2020-09" db="EMBL/GenBank/DDBJ databases">
        <authorList>
            <person name="Sun Q."/>
            <person name="Zhou Y."/>
        </authorList>
    </citation>
    <scope>NUCLEOTIDE SEQUENCE</scope>
    <source>
        <strain evidence="1">CGMCC 1.16134</strain>
    </source>
</reference>
<comment type="caution">
    <text evidence="1">The sequence shown here is derived from an EMBL/GenBank/DDBJ whole genome shotgun (WGS) entry which is preliminary data.</text>
</comment>
<dbReference type="RefSeq" id="WP_189022524.1">
    <property type="nucleotide sequence ID" value="NZ_BMKR01000003.1"/>
</dbReference>
<evidence type="ECO:0000313" key="1">
    <source>
        <dbReference type="EMBL" id="GGF66989.1"/>
    </source>
</evidence>
<protein>
    <submittedName>
        <fullName evidence="1">Uncharacterized protein</fullName>
    </submittedName>
</protein>
<evidence type="ECO:0000313" key="2">
    <source>
        <dbReference type="Proteomes" id="UP000637643"/>
    </source>
</evidence>
<organism evidence="1 2">
    <name type="scientific">Paenibacillus albidus</name>
    <dbReference type="NCBI Taxonomy" id="2041023"/>
    <lineage>
        <taxon>Bacteria</taxon>
        <taxon>Bacillati</taxon>
        <taxon>Bacillota</taxon>
        <taxon>Bacilli</taxon>
        <taxon>Bacillales</taxon>
        <taxon>Paenibacillaceae</taxon>
        <taxon>Paenibacillus</taxon>
    </lineage>
</organism>
<dbReference type="Proteomes" id="UP000637643">
    <property type="component" value="Unassembled WGS sequence"/>
</dbReference>
<dbReference type="EMBL" id="BMKR01000003">
    <property type="protein sequence ID" value="GGF66989.1"/>
    <property type="molecule type" value="Genomic_DNA"/>
</dbReference>
<reference evidence="1" key="1">
    <citation type="journal article" date="2014" name="Int. J. Syst. Evol. Microbiol.">
        <title>Complete genome sequence of Corynebacterium casei LMG S-19264T (=DSM 44701T), isolated from a smear-ripened cheese.</title>
        <authorList>
            <consortium name="US DOE Joint Genome Institute (JGI-PGF)"/>
            <person name="Walter F."/>
            <person name="Albersmeier A."/>
            <person name="Kalinowski J."/>
            <person name="Ruckert C."/>
        </authorList>
    </citation>
    <scope>NUCLEOTIDE SEQUENCE</scope>
    <source>
        <strain evidence="1">CGMCC 1.16134</strain>
    </source>
</reference>
<name>A0A917C214_9BACL</name>
<sequence length="254" mass="29017">MRIEENVNTFLNGSDMEAKKKFVADNVHPDARPLFEMTQSVETTDDLKLKNPRILESKDYTDEKSMKVEIVLVQGEKASNPTSELIVVINDKQVIWAMDASNKEAFDKIRNTFKEPIPEASSSANVAAPREMLNEIRNFVVSDVWNDAFVNISWYISSGTDSTGGSIDIDFTVEQLAKTMDKKKEYDSYMENLGSEYDSIKKVWTKLSTEMDRIYDFIQKNPPKANDKNVKFDTGIFTQYLEAFEKEVDAVTKQ</sequence>
<dbReference type="AlphaFoldDB" id="A0A917C214"/>